<dbReference type="AlphaFoldDB" id="A0A060SAY3"/>
<dbReference type="EMBL" id="CCBP010000100">
    <property type="protein sequence ID" value="CDO71361.1"/>
    <property type="molecule type" value="Genomic_DNA"/>
</dbReference>
<protein>
    <recommendedName>
        <fullName evidence="4">RING-type domain-containing protein</fullName>
    </recommendedName>
</protein>
<dbReference type="InterPro" id="IPR013083">
    <property type="entry name" value="Znf_RING/FYVE/PHD"/>
</dbReference>
<keyword evidence="1" id="KW-0862">Zinc</keyword>
<dbReference type="Gene3D" id="3.30.40.10">
    <property type="entry name" value="Zinc/RING finger domain, C3HC4 (zinc finger)"/>
    <property type="match status" value="1"/>
</dbReference>
<feature type="region of interest" description="Disordered" evidence="3">
    <location>
        <begin position="330"/>
        <end position="356"/>
    </location>
</feature>
<dbReference type="InterPro" id="IPR001841">
    <property type="entry name" value="Znf_RING"/>
</dbReference>
<keyword evidence="2" id="KW-0175">Coiled coil</keyword>
<name>A0A060SAY3_PYCCI</name>
<dbReference type="Proteomes" id="UP000029665">
    <property type="component" value="Unassembled WGS sequence"/>
</dbReference>
<organism evidence="5 6">
    <name type="scientific">Pycnoporus cinnabarinus</name>
    <name type="common">Cinnabar-red polypore</name>
    <name type="synonym">Trametes cinnabarina</name>
    <dbReference type="NCBI Taxonomy" id="5643"/>
    <lineage>
        <taxon>Eukaryota</taxon>
        <taxon>Fungi</taxon>
        <taxon>Dikarya</taxon>
        <taxon>Basidiomycota</taxon>
        <taxon>Agaricomycotina</taxon>
        <taxon>Agaricomycetes</taxon>
        <taxon>Polyporales</taxon>
        <taxon>Polyporaceae</taxon>
        <taxon>Trametes</taxon>
    </lineage>
</organism>
<dbReference type="GO" id="GO:0008270">
    <property type="term" value="F:zinc ion binding"/>
    <property type="evidence" value="ECO:0007669"/>
    <property type="project" value="UniProtKB-KW"/>
</dbReference>
<keyword evidence="1" id="KW-0479">Metal-binding</keyword>
<dbReference type="STRING" id="5643.A0A060SAY3"/>
<proteinExistence type="predicted"/>
<evidence type="ECO:0000259" key="4">
    <source>
        <dbReference type="PROSITE" id="PS50089"/>
    </source>
</evidence>
<dbReference type="SUPFAM" id="SSF57850">
    <property type="entry name" value="RING/U-box"/>
    <property type="match status" value="1"/>
</dbReference>
<keyword evidence="1" id="KW-0863">Zinc-finger</keyword>
<evidence type="ECO:0000256" key="1">
    <source>
        <dbReference type="PROSITE-ProRule" id="PRU00175"/>
    </source>
</evidence>
<dbReference type="OrthoDB" id="1431934at2759"/>
<keyword evidence="6" id="KW-1185">Reference proteome</keyword>
<accession>A0A060SAY3</accession>
<sequence>MYIQPSTLQPVNIMSTDNDAATHETSPELRKLLSGVRSEYIVTHPGISQYNSASGGVSACGLAALNCARLVLGLHAAGIDTSLLLEELAKRPFLEDVLRPCLTWSNSTHLAVDDIYKAPVFQKSLTTLGCEYGQASRSFLRKLIKRVSDTTQERGVSACVVITRPPEIIACFCIADAGSSPLFVIFDSHPRPDKHPQGAAFIFHRSITSTTQYLSELLRYDADLLRELGVQWEAQLLSQCSGDFFVASDSIVTGDMWAETALQASLQAVGIQARVRELELENKEVTNEKKRLAQEVRALQYDLLRMDDALQKAKAMAERYRIEVSSRSYAQRESSRYNAPEHPDDESSSSQPDSTYSSYFSPGNLFSWRMVGGNGRSQKQSNASSSKQQASRESEKQLHGRDDNHQNSPDDLAVALQMQLKFNKEDKELGEQFQELQRIQPMFFDCGICLEKFQEDHVAVVRPCEHACCRECLASYAASKIAEHRYPILCPQCTANREGNAPGEIDDDAIQNLGLTDKQYEIFVEMQMLKFSIMINCRK</sequence>
<feature type="coiled-coil region" evidence="2">
    <location>
        <begin position="268"/>
        <end position="302"/>
    </location>
</feature>
<reference evidence="5" key="1">
    <citation type="submission" date="2014-01" db="EMBL/GenBank/DDBJ databases">
        <title>The genome of the white-rot fungus Pycnoporus cinnabarinus: a basidiomycete model with a versatile arsenal for lignocellulosic biomass breakdown.</title>
        <authorList>
            <person name="Levasseur A."/>
            <person name="Lomascolo A."/>
            <person name="Ruiz-Duenas F.J."/>
            <person name="Uzan E."/>
            <person name="Piumi F."/>
            <person name="Kues U."/>
            <person name="Ram A.F.J."/>
            <person name="Murat C."/>
            <person name="Haon M."/>
            <person name="Benoit I."/>
            <person name="Arfi Y."/>
            <person name="Chevret D."/>
            <person name="Drula E."/>
            <person name="Kwon M.J."/>
            <person name="Gouret P."/>
            <person name="Lesage-Meessen L."/>
            <person name="Lombard V."/>
            <person name="Mariette J."/>
            <person name="Noirot C."/>
            <person name="Park J."/>
            <person name="Patyshakuliyeva A."/>
            <person name="Wieneger R.A.B."/>
            <person name="Wosten H.A.B."/>
            <person name="Martin F."/>
            <person name="Coutinho P.M."/>
            <person name="de Vries R."/>
            <person name="Martinez A.T."/>
            <person name="Klopp C."/>
            <person name="Pontarotti P."/>
            <person name="Henrissat B."/>
            <person name="Record E."/>
        </authorList>
    </citation>
    <scope>NUCLEOTIDE SEQUENCE [LARGE SCALE GENOMIC DNA]</scope>
    <source>
        <strain evidence="5">BRFM137</strain>
    </source>
</reference>
<feature type="region of interest" description="Disordered" evidence="3">
    <location>
        <begin position="371"/>
        <end position="409"/>
    </location>
</feature>
<evidence type="ECO:0000313" key="5">
    <source>
        <dbReference type="EMBL" id="CDO71361.1"/>
    </source>
</evidence>
<feature type="compositionally biased region" description="Basic and acidic residues" evidence="3">
    <location>
        <begin position="333"/>
        <end position="342"/>
    </location>
</feature>
<feature type="domain" description="RING-type" evidence="4">
    <location>
        <begin position="446"/>
        <end position="494"/>
    </location>
</feature>
<comment type="caution">
    <text evidence="5">The sequence shown here is derived from an EMBL/GenBank/DDBJ whole genome shotgun (WGS) entry which is preliminary data.</text>
</comment>
<evidence type="ECO:0000256" key="3">
    <source>
        <dbReference type="SAM" id="MobiDB-lite"/>
    </source>
</evidence>
<evidence type="ECO:0000256" key="2">
    <source>
        <dbReference type="SAM" id="Coils"/>
    </source>
</evidence>
<dbReference type="SMART" id="SM00184">
    <property type="entry name" value="RING"/>
    <property type="match status" value="1"/>
</dbReference>
<dbReference type="PROSITE" id="PS50089">
    <property type="entry name" value="ZF_RING_2"/>
    <property type="match status" value="1"/>
</dbReference>
<dbReference type="OMA" id="ARVVECN"/>
<feature type="compositionally biased region" description="Low complexity" evidence="3">
    <location>
        <begin position="377"/>
        <end position="389"/>
    </location>
</feature>
<gene>
    <name evidence="5" type="ORF">BN946_scf184908.g119</name>
</gene>
<evidence type="ECO:0000313" key="6">
    <source>
        <dbReference type="Proteomes" id="UP000029665"/>
    </source>
</evidence>
<feature type="compositionally biased region" description="Basic and acidic residues" evidence="3">
    <location>
        <begin position="390"/>
        <end position="405"/>
    </location>
</feature>
<dbReference type="HOGENOM" id="CLU_011917_1_0_1"/>